<feature type="signal peptide" evidence="1">
    <location>
        <begin position="1"/>
        <end position="19"/>
    </location>
</feature>
<dbReference type="STRING" id="573024.SAMN05216208_2393"/>
<evidence type="ECO:0000313" key="3">
    <source>
        <dbReference type="Proteomes" id="UP000186019"/>
    </source>
</evidence>
<dbReference type="AlphaFoldDB" id="A0A1N7HFJ6"/>
<evidence type="ECO:0000313" key="2">
    <source>
        <dbReference type="EMBL" id="SIS23645.1"/>
    </source>
</evidence>
<dbReference type="RefSeq" id="WP_076535020.1">
    <property type="nucleotide sequence ID" value="NZ_FOAC01000002.1"/>
</dbReference>
<accession>A0A1N7HFJ6</accession>
<dbReference type="InterPro" id="IPR021409">
    <property type="entry name" value="DUF3047"/>
</dbReference>
<organism evidence="2 3">
    <name type="scientific">Roseovarius nanhaiticus</name>
    <dbReference type="NCBI Taxonomy" id="573024"/>
    <lineage>
        <taxon>Bacteria</taxon>
        <taxon>Pseudomonadati</taxon>
        <taxon>Pseudomonadota</taxon>
        <taxon>Alphaproteobacteria</taxon>
        <taxon>Rhodobacterales</taxon>
        <taxon>Roseobacteraceae</taxon>
        <taxon>Roseovarius</taxon>
    </lineage>
</organism>
<gene>
    <name evidence="2" type="ORF">SAMN05421666_2922</name>
</gene>
<dbReference type="Pfam" id="PF11249">
    <property type="entry name" value="DUF3047"/>
    <property type="match status" value="1"/>
</dbReference>
<sequence>MKRLILACMLAAAPLPSAAQHLGGWTEQKFSLFSSNTWAQGRDAVNVASDGTASMIWTALPEAEWDTRTASWTWSVSDSVPPTALDRKGGDDRNLSVYFVFMPAEIARQNQGASITRLLKVDEARVLMYVHGGASARGALLQSPYLGARGRTIVLRGAGTGQHSESVDLARDYTRAFGGNATSLVGLALSADSDDTGSAIRASLSGLRLQ</sequence>
<evidence type="ECO:0000256" key="1">
    <source>
        <dbReference type="SAM" id="SignalP"/>
    </source>
</evidence>
<dbReference type="Proteomes" id="UP000186019">
    <property type="component" value="Unassembled WGS sequence"/>
</dbReference>
<feature type="chain" id="PRO_5009942501" description="DUF3047 domain-containing protein" evidence="1">
    <location>
        <begin position="20"/>
        <end position="210"/>
    </location>
</feature>
<protein>
    <recommendedName>
        <fullName evidence="4">DUF3047 domain-containing protein</fullName>
    </recommendedName>
</protein>
<keyword evidence="3" id="KW-1185">Reference proteome</keyword>
<evidence type="ECO:0008006" key="4">
    <source>
        <dbReference type="Google" id="ProtNLM"/>
    </source>
</evidence>
<name>A0A1N7HFJ6_9RHOB</name>
<dbReference type="EMBL" id="FTNV01000003">
    <property type="protein sequence ID" value="SIS23645.1"/>
    <property type="molecule type" value="Genomic_DNA"/>
</dbReference>
<reference evidence="2 3" key="1">
    <citation type="submission" date="2017-01" db="EMBL/GenBank/DDBJ databases">
        <authorList>
            <person name="Mah S.A."/>
            <person name="Swanson W.J."/>
            <person name="Moy G.W."/>
            <person name="Vacquier V.D."/>
        </authorList>
    </citation>
    <scope>NUCLEOTIDE SEQUENCE [LARGE SCALE GENOMIC DNA]</scope>
    <source>
        <strain evidence="2 3">DSM 29590</strain>
    </source>
</reference>
<proteinExistence type="predicted"/>
<keyword evidence="1" id="KW-0732">Signal</keyword>